<organism evidence="1 2">
    <name type="scientific">Porphyromonas crevioricanis JCM 15906</name>
    <dbReference type="NCBI Taxonomy" id="1305617"/>
    <lineage>
        <taxon>Bacteria</taxon>
        <taxon>Pseudomonadati</taxon>
        <taxon>Bacteroidota</taxon>
        <taxon>Bacteroidia</taxon>
        <taxon>Bacteroidales</taxon>
        <taxon>Porphyromonadaceae</taxon>
        <taxon>Porphyromonas</taxon>
    </lineage>
</organism>
<protein>
    <submittedName>
        <fullName evidence="1">Uncharacterized protein</fullName>
    </submittedName>
</protein>
<proteinExistence type="predicted"/>
<dbReference type="AlphaFoldDB" id="S4NAV8"/>
<sequence length="39" mass="4834">MGLGIRELFPRFFLLRARMKLYKLYRIDLVFPSPWRVSF</sequence>
<reference evidence="2" key="1">
    <citation type="journal article" date="2013" name="Genome">
        <title>Draft Genome Sequences of Porphyromonas crevioricanis JCM 15906T and Porphyromonas cansulci JCM 13913T Isolated from a Canine Oral Cavity.</title>
        <authorList>
            <person name="Sakamoto M."/>
            <person name="Tanaka N."/>
            <person name="Shiwa Y."/>
            <person name="Yoshikawa H."/>
            <person name="Ohkuma M."/>
        </authorList>
    </citation>
    <scope>NUCLEOTIDE SEQUENCE [LARGE SCALE GENOMIC DNA]</scope>
    <source>
        <strain evidence="2">JCM 15906</strain>
    </source>
</reference>
<evidence type="ECO:0000313" key="1">
    <source>
        <dbReference type="EMBL" id="GAD04330.1"/>
    </source>
</evidence>
<accession>S4NAV8</accession>
<reference evidence="1 2" key="2">
    <citation type="journal article" date="2013" name="Genome Announc.">
        <title>Draft Genome Sequences of Porphyromonas crevioricanis JCM 15906T and Porphyromonas cansulci JCM 13913T Isolated from a Canine Oral Cavity.</title>
        <authorList>
            <person name="Sakamoto M."/>
            <person name="Tanaka N."/>
            <person name="Shiwa Y."/>
            <person name="Yoshikawa H."/>
            <person name="Ohkuma M."/>
        </authorList>
    </citation>
    <scope>NUCLEOTIDE SEQUENCE [LARGE SCALE GENOMIC DNA]</scope>
    <source>
        <strain evidence="1 2">JCM 15906</strain>
    </source>
</reference>
<evidence type="ECO:0000313" key="2">
    <source>
        <dbReference type="Proteomes" id="UP000018031"/>
    </source>
</evidence>
<gene>
    <name evidence="1" type="ORF">PORCRE_12</name>
</gene>
<name>S4NAV8_9PORP</name>
<dbReference type="EMBL" id="BAOU01000001">
    <property type="protein sequence ID" value="GAD04330.1"/>
    <property type="molecule type" value="Genomic_DNA"/>
</dbReference>
<comment type="caution">
    <text evidence="1">The sequence shown here is derived from an EMBL/GenBank/DDBJ whole genome shotgun (WGS) entry which is preliminary data.</text>
</comment>
<dbReference type="Proteomes" id="UP000018031">
    <property type="component" value="Unassembled WGS sequence"/>
</dbReference>